<feature type="compositionally biased region" description="Acidic residues" evidence="1">
    <location>
        <begin position="52"/>
        <end position="70"/>
    </location>
</feature>
<evidence type="ECO:0000313" key="3">
    <source>
        <dbReference type="Proteomes" id="UP001497512"/>
    </source>
</evidence>
<evidence type="ECO:0000313" key="2">
    <source>
        <dbReference type="EMBL" id="CAK9235485.1"/>
    </source>
</evidence>
<dbReference type="Proteomes" id="UP001497512">
    <property type="component" value="Chromosome 8"/>
</dbReference>
<organism evidence="2 3">
    <name type="scientific">Sphagnum troendelagicum</name>
    <dbReference type="NCBI Taxonomy" id="128251"/>
    <lineage>
        <taxon>Eukaryota</taxon>
        <taxon>Viridiplantae</taxon>
        <taxon>Streptophyta</taxon>
        <taxon>Embryophyta</taxon>
        <taxon>Bryophyta</taxon>
        <taxon>Sphagnophytina</taxon>
        <taxon>Sphagnopsida</taxon>
        <taxon>Sphagnales</taxon>
        <taxon>Sphagnaceae</taxon>
        <taxon>Sphagnum</taxon>
    </lineage>
</organism>
<evidence type="ECO:0000256" key="1">
    <source>
        <dbReference type="SAM" id="MobiDB-lite"/>
    </source>
</evidence>
<sequence>MLEELRVQSKSKRRAHYMGNSECSKHRCRQKQRKATVGTKKLTSFFVPIDNSNEDDKEQDTDDNSSEDKEEATLNATWKDSHRLMDVIALLEHQRQKTAQKGEGALHSLR</sequence>
<keyword evidence="3" id="KW-1185">Reference proteome</keyword>
<gene>
    <name evidence="2" type="ORF">CSSPTR1EN2_LOCUS22740</name>
</gene>
<accession>A0ABP0V318</accession>
<feature type="region of interest" description="Disordered" evidence="1">
    <location>
        <begin position="45"/>
        <end position="78"/>
    </location>
</feature>
<proteinExistence type="predicted"/>
<name>A0ABP0V318_9BRYO</name>
<protein>
    <submittedName>
        <fullName evidence="2">Uncharacterized protein</fullName>
    </submittedName>
</protein>
<feature type="region of interest" description="Disordered" evidence="1">
    <location>
        <begin position="1"/>
        <end position="31"/>
    </location>
</feature>
<reference evidence="2" key="1">
    <citation type="submission" date="2024-02" db="EMBL/GenBank/DDBJ databases">
        <authorList>
            <consortium name="ELIXIR-Norway"/>
            <consortium name="Elixir Norway"/>
        </authorList>
    </citation>
    <scope>NUCLEOTIDE SEQUENCE</scope>
</reference>
<dbReference type="EMBL" id="OZ019900">
    <property type="protein sequence ID" value="CAK9235485.1"/>
    <property type="molecule type" value="Genomic_DNA"/>
</dbReference>